<name>A0ACB8RV79_9AGAM</name>
<evidence type="ECO:0000313" key="1">
    <source>
        <dbReference type="EMBL" id="KAI0047438.1"/>
    </source>
</evidence>
<keyword evidence="2" id="KW-1185">Reference proteome</keyword>
<comment type="caution">
    <text evidence="1">The sequence shown here is derived from an EMBL/GenBank/DDBJ whole genome shotgun (WGS) entry which is preliminary data.</text>
</comment>
<dbReference type="EMBL" id="MU275904">
    <property type="protein sequence ID" value="KAI0047438.1"/>
    <property type="molecule type" value="Genomic_DNA"/>
</dbReference>
<reference evidence="1" key="1">
    <citation type="submission" date="2021-02" db="EMBL/GenBank/DDBJ databases">
        <authorList>
            <consortium name="DOE Joint Genome Institute"/>
            <person name="Ahrendt S."/>
            <person name="Looney B.P."/>
            <person name="Miyauchi S."/>
            <person name="Morin E."/>
            <person name="Drula E."/>
            <person name="Courty P.E."/>
            <person name="Chicoki N."/>
            <person name="Fauchery L."/>
            <person name="Kohler A."/>
            <person name="Kuo A."/>
            <person name="Labutti K."/>
            <person name="Pangilinan J."/>
            <person name="Lipzen A."/>
            <person name="Riley R."/>
            <person name="Andreopoulos W."/>
            <person name="He G."/>
            <person name="Johnson J."/>
            <person name="Barry K.W."/>
            <person name="Grigoriev I.V."/>
            <person name="Nagy L."/>
            <person name="Hibbett D."/>
            <person name="Henrissat B."/>
            <person name="Matheny P.B."/>
            <person name="Labbe J."/>
            <person name="Martin F."/>
        </authorList>
    </citation>
    <scope>NUCLEOTIDE SEQUENCE</scope>
    <source>
        <strain evidence="1">FP105234-sp</strain>
    </source>
</reference>
<reference evidence="1" key="2">
    <citation type="journal article" date="2022" name="New Phytol.">
        <title>Evolutionary transition to the ectomycorrhizal habit in the genomes of a hyperdiverse lineage of mushroom-forming fungi.</title>
        <authorList>
            <person name="Looney B."/>
            <person name="Miyauchi S."/>
            <person name="Morin E."/>
            <person name="Drula E."/>
            <person name="Courty P.E."/>
            <person name="Kohler A."/>
            <person name="Kuo A."/>
            <person name="LaButti K."/>
            <person name="Pangilinan J."/>
            <person name="Lipzen A."/>
            <person name="Riley R."/>
            <person name="Andreopoulos W."/>
            <person name="He G."/>
            <person name="Johnson J."/>
            <person name="Nolan M."/>
            <person name="Tritt A."/>
            <person name="Barry K.W."/>
            <person name="Grigoriev I.V."/>
            <person name="Nagy L.G."/>
            <person name="Hibbett D."/>
            <person name="Henrissat B."/>
            <person name="Matheny P.B."/>
            <person name="Labbe J."/>
            <person name="Martin F.M."/>
        </authorList>
    </citation>
    <scope>NUCLEOTIDE SEQUENCE</scope>
    <source>
        <strain evidence="1">FP105234-sp</strain>
    </source>
</reference>
<accession>A0ACB8RV79</accession>
<dbReference type="Proteomes" id="UP000814033">
    <property type="component" value="Unassembled WGS sequence"/>
</dbReference>
<protein>
    <submittedName>
        <fullName evidence="1">Uncharacterized protein</fullName>
    </submittedName>
</protein>
<sequence length="267" mass="29675">MASNTDDFCLFLQPCSLPRVPVFFNCVTATDPRLQAYNRACALEALGAWPATRGWQQPLFAPEVAGRVLGRFLCELPEEGVDIVARDINSCVRESDVETHGSLASLASLYMDNVLQPFLQYPDKIASPGDDEDDDDEDKPPKMDPPDKALGRDDNRCMITRLLDYEKGKQDLSLDTTFSLATTFTKACYIIPHEMVSAAGKSSVVRAIFENPGRLDKIPADRERNNGLQNILTLDLSAHGHFTTLALWFTPVEVRTLRPTRLVETPS</sequence>
<proteinExistence type="predicted"/>
<organism evidence="1 2">
    <name type="scientific">Auriscalpium vulgare</name>
    <dbReference type="NCBI Taxonomy" id="40419"/>
    <lineage>
        <taxon>Eukaryota</taxon>
        <taxon>Fungi</taxon>
        <taxon>Dikarya</taxon>
        <taxon>Basidiomycota</taxon>
        <taxon>Agaricomycotina</taxon>
        <taxon>Agaricomycetes</taxon>
        <taxon>Russulales</taxon>
        <taxon>Auriscalpiaceae</taxon>
        <taxon>Auriscalpium</taxon>
    </lineage>
</organism>
<evidence type="ECO:0000313" key="2">
    <source>
        <dbReference type="Proteomes" id="UP000814033"/>
    </source>
</evidence>
<gene>
    <name evidence="1" type="ORF">FA95DRAFT_1606038</name>
</gene>